<accession>A0A1Y2G520</accession>
<dbReference type="STRING" id="106004.A0A1Y2G520"/>
<dbReference type="Pfam" id="PF01302">
    <property type="entry name" value="CAP_GLY"/>
    <property type="match status" value="1"/>
</dbReference>
<keyword evidence="5" id="KW-1185">Reference proteome</keyword>
<feature type="region of interest" description="Disordered" evidence="1">
    <location>
        <begin position="1027"/>
        <end position="1096"/>
    </location>
</feature>
<dbReference type="InterPro" id="IPR036859">
    <property type="entry name" value="CAP-Gly_dom_sf"/>
</dbReference>
<dbReference type="PANTHER" id="PTHR22427">
    <property type="entry name" value="GH15728P"/>
    <property type="match status" value="1"/>
</dbReference>
<feature type="compositionally biased region" description="Polar residues" evidence="1">
    <location>
        <begin position="887"/>
        <end position="903"/>
    </location>
</feature>
<dbReference type="SMART" id="SM00225">
    <property type="entry name" value="BTB"/>
    <property type="match status" value="1"/>
</dbReference>
<dbReference type="PROSITE" id="PS50245">
    <property type="entry name" value="CAP_GLY_2"/>
    <property type="match status" value="1"/>
</dbReference>
<dbReference type="SUPFAM" id="SSF54695">
    <property type="entry name" value="POZ domain"/>
    <property type="match status" value="1"/>
</dbReference>
<feature type="compositionally biased region" description="Polar residues" evidence="1">
    <location>
        <begin position="1030"/>
        <end position="1039"/>
    </location>
</feature>
<dbReference type="SUPFAM" id="SSF74924">
    <property type="entry name" value="Cap-Gly domain"/>
    <property type="match status" value="1"/>
</dbReference>
<dbReference type="Pfam" id="PF00651">
    <property type="entry name" value="BTB"/>
    <property type="match status" value="1"/>
</dbReference>
<evidence type="ECO:0000313" key="4">
    <source>
        <dbReference type="EMBL" id="ORY92447.1"/>
    </source>
</evidence>
<dbReference type="Gene3D" id="2.30.30.190">
    <property type="entry name" value="CAP Gly-rich-like domain"/>
    <property type="match status" value="1"/>
</dbReference>
<dbReference type="EMBL" id="MCGR01000001">
    <property type="protein sequence ID" value="ORY92447.1"/>
    <property type="molecule type" value="Genomic_DNA"/>
</dbReference>
<organism evidence="4 5">
    <name type="scientific">Leucosporidium creatinivorum</name>
    <dbReference type="NCBI Taxonomy" id="106004"/>
    <lineage>
        <taxon>Eukaryota</taxon>
        <taxon>Fungi</taxon>
        <taxon>Dikarya</taxon>
        <taxon>Basidiomycota</taxon>
        <taxon>Pucciniomycotina</taxon>
        <taxon>Microbotryomycetes</taxon>
        <taxon>Leucosporidiales</taxon>
        <taxon>Leucosporidium</taxon>
    </lineage>
</organism>
<name>A0A1Y2G520_9BASI</name>
<evidence type="ECO:0000313" key="5">
    <source>
        <dbReference type="Proteomes" id="UP000193467"/>
    </source>
</evidence>
<feature type="compositionally biased region" description="Polar residues" evidence="1">
    <location>
        <begin position="847"/>
        <end position="871"/>
    </location>
</feature>
<feature type="domain" description="BTB" evidence="2">
    <location>
        <begin position="191"/>
        <end position="263"/>
    </location>
</feature>
<feature type="region of interest" description="Disordered" evidence="1">
    <location>
        <begin position="66"/>
        <end position="116"/>
    </location>
</feature>
<dbReference type="InterPro" id="IPR000938">
    <property type="entry name" value="CAP-Gly_domain"/>
</dbReference>
<feature type="compositionally biased region" description="Low complexity" evidence="1">
    <location>
        <begin position="557"/>
        <end position="659"/>
    </location>
</feature>
<dbReference type="InParanoid" id="A0A1Y2G520"/>
<gene>
    <name evidence="4" type="ORF">BCR35DRAFT_348838</name>
</gene>
<dbReference type="InterPro" id="IPR011333">
    <property type="entry name" value="SKP1/BTB/POZ_sf"/>
</dbReference>
<protein>
    <recommendedName>
        <fullName evidence="6">BTB domain-containing protein</fullName>
    </recommendedName>
</protein>
<evidence type="ECO:0000259" key="2">
    <source>
        <dbReference type="PROSITE" id="PS50097"/>
    </source>
</evidence>
<dbReference type="OrthoDB" id="2130750at2759"/>
<dbReference type="PROSITE" id="PS50097">
    <property type="entry name" value="BTB"/>
    <property type="match status" value="1"/>
</dbReference>
<dbReference type="Gene3D" id="3.30.710.10">
    <property type="entry name" value="Potassium Channel Kv1.1, Chain A"/>
    <property type="match status" value="1"/>
</dbReference>
<dbReference type="InterPro" id="IPR000210">
    <property type="entry name" value="BTB/POZ_dom"/>
</dbReference>
<dbReference type="SMART" id="SM01052">
    <property type="entry name" value="CAP_GLY"/>
    <property type="match status" value="1"/>
</dbReference>
<evidence type="ECO:0008006" key="6">
    <source>
        <dbReference type="Google" id="ProtNLM"/>
    </source>
</evidence>
<evidence type="ECO:0000259" key="3">
    <source>
        <dbReference type="PROSITE" id="PS50245"/>
    </source>
</evidence>
<dbReference type="PANTHER" id="PTHR22427:SF7">
    <property type="entry name" value="GH15728P"/>
    <property type="match status" value="1"/>
</dbReference>
<feature type="compositionally biased region" description="Low complexity" evidence="1">
    <location>
        <begin position="666"/>
        <end position="821"/>
    </location>
</feature>
<proteinExistence type="predicted"/>
<feature type="region of interest" description="Disordered" evidence="1">
    <location>
        <begin position="539"/>
        <end position="952"/>
    </location>
</feature>
<feature type="domain" description="CAP-Gly" evidence="3">
    <location>
        <begin position="984"/>
        <end position="1047"/>
    </location>
</feature>
<reference evidence="4 5" key="1">
    <citation type="submission" date="2016-07" db="EMBL/GenBank/DDBJ databases">
        <title>Pervasive Adenine N6-methylation of Active Genes in Fungi.</title>
        <authorList>
            <consortium name="DOE Joint Genome Institute"/>
            <person name="Mondo S.J."/>
            <person name="Dannebaum R.O."/>
            <person name="Kuo R.C."/>
            <person name="Labutti K."/>
            <person name="Haridas S."/>
            <person name="Kuo A."/>
            <person name="Salamov A."/>
            <person name="Ahrendt S.R."/>
            <person name="Lipzen A."/>
            <person name="Sullivan W."/>
            <person name="Andreopoulos W.B."/>
            <person name="Clum A."/>
            <person name="Lindquist E."/>
            <person name="Daum C."/>
            <person name="Ramamoorthy G.K."/>
            <person name="Gryganskyi A."/>
            <person name="Culley D."/>
            <person name="Magnuson J.K."/>
            <person name="James T.Y."/>
            <person name="O'Malley M.A."/>
            <person name="Stajich J.E."/>
            <person name="Spatafora J.W."/>
            <person name="Visel A."/>
            <person name="Grigoriev I.V."/>
        </authorList>
    </citation>
    <scope>NUCLEOTIDE SEQUENCE [LARGE SCALE GENOMIC DNA]</scope>
    <source>
        <strain evidence="4 5">62-1032</strain>
    </source>
</reference>
<dbReference type="Proteomes" id="UP000193467">
    <property type="component" value="Unassembled WGS sequence"/>
</dbReference>
<evidence type="ECO:0000256" key="1">
    <source>
        <dbReference type="SAM" id="MobiDB-lite"/>
    </source>
</evidence>
<comment type="caution">
    <text evidence="4">The sequence shown here is derived from an EMBL/GenBank/DDBJ whole genome shotgun (WGS) entry which is preliminary data.</text>
</comment>
<sequence>MSVKARAASHQQWLEDLAALKRNAKARFADVSWDDGAGNVIHAHKVIVYSRAAGSFQQRYLAPPSSMHESTLSLPGQRSFSRRSVTPTASAASHDYGGPSSSDHSHDRCTSPTSMFSTTSTAATPLSLSGTDPALFEACLDYLYTGEKGAEGVAVLFDGFGDGVREEESEVDGAVKLREDLMYSWRSKLFADVTIALDDAAETTFTAHRAILCSRSPYFQSLLLGSYGDSRLNHFTLPCPPFTSASTTFILGYIYTGTLQFSSRKFDLTTAFEIWRGAAFLSLSLLQEEVELKIEEMANVQRAARIYNFALAPDVNSQRLARAVEPWVVDKFGDVWGGPHIGNLEYDAQKKLVRDVCSKIKPESVTSIAKMTLSLRKRLELEKAMWAEHVAAMLSAIEDELVSVLSRHLSAVVHSSGFVDLVDGVGFSTDVLEWMLELIVRGLREAKAPEAYQALVGSVLLREEGILIDAKVLVEDARNGILKYVQRKWIGIRAVRGFDDLEPWCLKELSDEIEVSVEDLLADAPKLGNIAARSSLRPSLGANGTIKANPPEKKRPSLPTNLTQTSTTTTSTVTTTRTPRLSTTSNASRMTAATTASRASSVASTSRASTVAAPAVPRTNGASTAVARGASVSARGARAGASAATSARSGRPSTSSSAVPPLPNGSPSTSSPSATPSTASRAAPRTSTSSSRPLATTTRPPTLSARSSSASLRSTAPSVRPTRPSTASTSSGAAASTSMSSRPNGAASRSTATTTASTRASTTSITRRPPSLAPSLTSRPSTSSLASTASTPRPTIARPAAKPLTPATTRPRTTSSTPSVAVKAATPSVKGKEKAVSGPSAPPATRRTPSIASTKSTATLRRPPSTTSITSVRAPATATRPSSAASVKSTVRKPTTTAASLKSPTKPAKANGTPTRSINGTPTRPGARAAAGAKTKGAAAEETAATAEPKQQLPGTMLLSGIPCIVTVRSDRPTRFRAVVRYIGEVLWGEGQWVGVEVAESAIPPEARELAWNDGEVAGVSYFKIAPGSARSSGRTTPAPSEGHDLRPSAASSSNGGSIGGSGASSLRPPSRRQRPSSSSEPERDGGPRKGLFVRPNQIVYVL</sequence>
<feature type="compositionally biased region" description="Low complexity" evidence="1">
    <location>
        <begin position="873"/>
        <end position="886"/>
    </location>
</feature>
<dbReference type="CDD" id="cd18186">
    <property type="entry name" value="BTB_POZ_ZBTB_KLHL-like"/>
    <property type="match status" value="1"/>
</dbReference>
<feature type="compositionally biased region" description="Low complexity" evidence="1">
    <location>
        <begin position="921"/>
        <end position="950"/>
    </location>
</feature>
<feature type="compositionally biased region" description="Polar residues" evidence="1">
    <location>
        <begin position="67"/>
        <end position="91"/>
    </location>
</feature>
<dbReference type="AlphaFoldDB" id="A0A1Y2G520"/>